<evidence type="ECO:0000259" key="1">
    <source>
        <dbReference type="PROSITE" id="PS51704"/>
    </source>
</evidence>
<evidence type="ECO:0000313" key="2">
    <source>
        <dbReference type="EMBL" id="MDO8107886.1"/>
    </source>
</evidence>
<dbReference type="RefSeq" id="WP_304601488.1">
    <property type="nucleotide sequence ID" value="NZ_JAUQYO010000001.1"/>
</dbReference>
<evidence type="ECO:0000313" key="3">
    <source>
        <dbReference type="Proteomes" id="UP001232536"/>
    </source>
</evidence>
<sequence length="268" mass="28414">MTRIVAHRGSSSSWPEHTRAAFRQAIADGADGLECDVRLTAEGVAVCWHDATVDRTSDGSGPVLDHTIDELRGLDVLGGARVPAHLGRAGQQVLTLAELVEMATDAGRPLTLAIELKHPAPYGWRAEDVVLDVLDRAGWVDGRIGDVDVSLMSFHPGSLAHLASRVDGRVLMPLLDLLDPATVGDVPPDVAVDLLAESVAMVDSGAAGGVGPSVAYVRAHPDRVRRWSEAGRVVRAWTVDTADDLDVCRRAGVGEVTTNDPAGLRRLL</sequence>
<dbReference type="SUPFAM" id="SSF51695">
    <property type="entry name" value="PLC-like phosphodiesterases"/>
    <property type="match status" value="1"/>
</dbReference>
<name>A0ABT9DBH8_9CELL</name>
<reference evidence="2 3" key="1">
    <citation type="submission" date="2023-07" db="EMBL/GenBank/DDBJ databases">
        <title>Description of novel actinomycetes strains, isolated from tidal flat sediment.</title>
        <authorList>
            <person name="Lu C."/>
        </authorList>
    </citation>
    <scope>NUCLEOTIDE SEQUENCE [LARGE SCALE GENOMIC DNA]</scope>
    <source>
        <strain evidence="2 3">SYSU T00b441</strain>
    </source>
</reference>
<dbReference type="Gene3D" id="3.20.20.190">
    <property type="entry name" value="Phosphatidylinositol (PI) phosphodiesterase"/>
    <property type="match status" value="1"/>
</dbReference>
<feature type="domain" description="GP-PDE" evidence="1">
    <location>
        <begin position="2"/>
        <end position="268"/>
    </location>
</feature>
<accession>A0ABT9DBH8</accession>
<dbReference type="PANTHER" id="PTHR46211">
    <property type="entry name" value="GLYCEROPHOSPHORYL DIESTER PHOSPHODIESTERASE"/>
    <property type="match status" value="1"/>
</dbReference>
<dbReference type="InterPro" id="IPR030395">
    <property type="entry name" value="GP_PDE_dom"/>
</dbReference>
<comment type="caution">
    <text evidence="2">The sequence shown here is derived from an EMBL/GenBank/DDBJ whole genome shotgun (WGS) entry which is preliminary data.</text>
</comment>
<keyword evidence="3" id="KW-1185">Reference proteome</keyword>
<dbReference type="Proteomes" id="UP001232536">
    <property type="component" value="Unassembled WGS sequence"/>
</dbReference>
<dbReference type="InterPro" id="IPR017946">
    <property type="entry name" value="PLC-like_Pdiesterase_TIM-brl"/>
</dbReference>
<dbReference type="EMBL" id="JAUQYP010000001">
    <property type="protein sequence ID" value="MDO8107886.1"/>
    <property type="molecule type" value="Genomic_DNA"/>
</dbReference>
<dbReference type="PANTHER" id="PTHR46211:SF1">
    <property type="entry name" value="GLYCEROPHOSPHODIESTER PHOSPHODIESTERASE, CYTOPLASMIC"/>
    <property type="match status" value="1"/>
</dbReference>
<proteinExistence type="predicted"/>
<gene>
    <name evidence="2" type="ORF">Q6348_11835</name>
</gene>
<protein>
    <submittedName>
        <fullName evidence="2">Glycerophosphodiester phosphodiesterase family protein</fullName>
    </submittedName>
</protein>
<dbReference type="PROSITE" id="PS51704">
    <property type="entry name" value="GP_PDE"/>
    <property type="match status" value="1"/>
</dbReference>
<dbReference type="Pfam" id="PF03009">
    <property type="entry name" value="GDPD"/>
    <property type="match status" value="1"/>
</dbReference>
<organism evidence="2 3">
    <name type="scientific">Actinotalea lenta</name>
    <dbReference type="NCBI Taxonomy" id="3064654"/>
    <lineage>
        <taxon>Bacteria</taxon>
        <taxon>Bacillati</taxon>
        <taxon>Actinomycetota</taxon>
        <taxon>Actinomycetes</taxon>
        <taxon>Micrococcales</taxon>
        <taxon>Cellulomonadaceae</taxon>
        <taxon>Actinotalea</taxon>
    </lineage>
</organism>